<dbReference type="InterPro" id="IPR011990">
    <property type="entry name" value="TPR-like_helical_dom_sf"/>
</dbReference>
<dbReference type="PROSITE" id="PS50297">
    <property type="entry name" value="ANK_REP_REGION"/>
    <property type="match status" value="3"/>
</dbReference>
<keyword evidence="5" id="KW-1185">Reference proteome</keyword>
<dbReference type="AlphaFoldDB" id="A0ABD3UKA1"/>
<dbReference type="Pfam" id="PF25575">
    <property type="entry name" value="TPR_BSK1_C"/>
    <property type="match status" value="1"/>
</dbReference>
<protein>
    <recommendedName>
        <fullName evidence="3">Serine/threonine-protein kinase BSK1-like TPR repeats domain-containing protein</fullName>
    </recommendedName>
</protein>
<dbReference type="PROSITE" id="PS50088">
    <property type="entry name" value="ANK_REPEAT"/>
    <property type="match status" value="3"/>
</dbReference>
<feature type="repeat" description="ANK" evidence="1">
    <location>
        <begin position="77"/>
        <end position="109"/>
    </location>
</feature>
<dbReference type="SMART" id="SM00248">
    <property type="entry name" value="ANK"/>
    <property type="match status" value="7"/>
</dbReference>
<dbReference type="InterPro" id="IPR019734">
    <property type="entry name" value="TPR_rpt"/>
</dbReference>
<dbReference type="Pfam" id="PF12796">
    <property type="entry name" value="Ank_2"/>
    <property type="match status" value="2"/>
</dbReference>
<sequence>MNTPAEISILKAAADGNLQLLQQLAVADAEGFLEKCERAKDCQGLTALHRAAVVGKTRICKFLIEDVKVNINAKTDKGDTPLLLAIKADRLRTAIYLTQQGVDVNESDFKGKTPLHCAAENGHPTLIRLLISKGAEIEAVYDYETPLLAAASKWKKEAVKILLDRNANVGINSFPNSASRLSLNPVMLSILNQSIECLDMLLKAGADPNTRSCGLTPLVRAAFGKDTEYMKLLLKAGANPDEVDQAGLTPLEIAALAANRDGVMLLLPMTSWIPSIPDWSFHGIMSHVRSEDAKNQRERNLVENHLMAKNSGEAAFMRKDYLNAMFCYTEALFINKCDAKVLSNRSLCWAHLNHGDRALKDAEDCVKFRPDWPKAHYREGVAWMLLKNYSMASEAFSLAKRLDPESKEIHKAFKEAVEAEFDMEVSDDIQVLHIPIS</sequence>
<dbReference type="InterPro" id="IPR058209">
    <property type="entry name" value="TPR_BSK1_C"/>
</dbReference>
<reference evidence="4 5" key="1">
    <citation type="submission" date="2024-12" db="EMBL/GenBank/DDBJ databases">
        <title>The unique morphological basis and parallel evolutionary history of personate flowers in Penstemon.</title>
        <authorList>
            <person name="Depatie T.H."/>
            <person name="Wessinger C.A."/>
        </authorList>
    </citation>
    <scope>NUCLEOTIDE SEQUENCE [LARGE SCALE GENOMIC DNA]</scope>
    <source>
        <strain evidence="4">WTNN_2</strain>
        <tissue evidence="4">Leaf</tissue>
    </source>
</reference>
<dbReference type="PRINTS" id="PR01415">
    <property type="entry name" value="ANKYRIN"/>
</dbReference>
<feature type="repeat" description="TPR" evidence="2">
    <location>
        <begin position="373"/>
        <end position="406"/>
    </location>
</feature>
<proteinExistence type="predicted"/>
<name>A0ABD3UKA1_9LAMI</name>
<keyword evidence="2" id="KW-0802">TPR repeat</keyword>
<evidence type="ECO:0000259" key="3">
    <source>
        <dbReference type="Pfam" id="PF25575"/>
    </source>
</evidence>
<accession>A0ABD3UKA1</accession>
<evidence type="ECO:0000313" key="5">
    <source>
        <dbReference type="Proteomes" id="UP001634393"/>
    </source>
</evidence>
<dbReference type="SUPFAM" id="SSF48403">
    <property type="entry name" value="Ankyrin repeat"/>
    <property type="match status" value="1"/>
</dbReference>
<dbReference type="InterPro" id="IPR051616">
    <property type="entry name" value="Cul2-RING_E3_ligase_SR"/>
</dbReference>
<dbReference type="SMART" id="SM00028">
    <property type="entry name" value="TPR"/>
    <property type="match status" value="3"/>
</dbReference>
<feature type="repeat" description="ANK" evidence="1">
    <location>
        <begin position="110"/>
        <end position="142"/>
    </location>
</feature>
<dbReference type="PANTHER" id="PTHR46224">
    <property type="entry name" value="ANKYRIN REPEAT FAMILY PROTEIN"/>
    <property type="match status" value="1"/>
</dbReference>
<feature type="domain" description="Serine/threonine-protein kinase BSK1-like TPR repeats" evidence="3">
    <location>
        <begin position="301"/>
        <end position="377"/>
    </location>
</feature>
<dbReference type="Proteomes" id="UP001634393">
    <property type="component" value="Unassembled WGS sequence"/>
</dbReference>
<evidence type="ECO:0000313" key="4">
    <source>
        <dbReference type="EMBL" id="KAL3849932.1"/>
    </source>
</evidence>
<dbReference type="InterPro" id="IPR036770">
    <property type="entry name" value="Ankyrin_rpt-contain_sf"/>
</dbReference>
<dbReference type="Gene3D" id="1.25.40.10">
    <property type="entry name" value="Tetratricopeptide repeat domain"/>
    <property type="match status" value="1"/>
</dbReference>
<dbReference type="InterPro" id="IPR002110">
    <property type="entry name" value="Ankyrin_rpt"/>
</dbReference>
<gene>
    <name evidence="4" type="ORF">ACJIZ3_011814</name>
</gene>
<dbReference type="EMBL" id="JBJXBP010000001">
    <property type="protein sequence ID" value="KAL3849932.1"/>
    <property type="molecule type" value="Genomic_DNA"/>
</dbReference>
<dbReference type="PANTHER" id="PTHR46224:SF67">
    <property type="entry name" value="HSP70-HSP90 ORGANIZING PROTEIN 3-LIKE"/>
    <property type="match status" value="1"/>
</dbReference>
<comment type="caution">
    <text evidence="4">The sequence shown here is derived from an EMBL/GenBank/DDBJ whole genome shotgun (WGS) entry which is preliminary data.</text>
</comment>
<keyword evidence="1" id="KW-0040">ANK repeat</keyword>
<dbReference type="SUPFAM" id="SSF48452">
    <property type="entry name" value="TPR-like"/>
    <property type="match status" value="1"/>
</dbReference>
<evidence type="ECO:0000256" key="2">
    <source>
        <dbReference type="PROSITE-ProRule" id="PRU00339"/>
    </source>
</evidence>
<evidence type="ECO:0000256" key="1">
    <source>
        <dbReference type="PROSITE-ProRule" id="PRU00023"/>
    </source>
</evidence>
<organism evidence="4 5">
    <name type="scientific">Penstemon smallii</name>
    <dbReference type="NCBI Taxonomy" id="265156"/>
    <lineage>
        <taxon>Eukaryota</taxon>
        <taxon>Viridiplantae</taxon>
        <taxon>Streptophyta</taxon>
        <taxon>Embryophyta</taxon>
        <taxon>Tracheophyta</taxon>
        <taxon>Spermatophyta</taxon>
        <taxon>Magnoliopsida</taxon>
        <taxon>eudicotyledons</taxon>
        <taxon>Gunneridae</taxon>
        <taxon>Pentapetalae</taxon>
        <taxon>asterids</taxon>
        <taxon>lamiids</taxon>
        <taxon>Lamiales</taxon>
        <taxon>Plantaginaceae</taxon>
        <taxon>Cheloneae</taxon>
        <taxon>Penstemon</taxon>
    </lineage>
</organism>
<dbReference type="Gene3D" id="1.25.40.20">
    <property type="entry name" value="Ankyrin repeat-containing domain"/>
    <property type="match status" value="3"/>
</dbReference>
<feature type="repeat" description="ANK" evidence="1">
    <location>
        <begin position="213"/>
        <end position="245"/>
    </location>
</feature>
<dbReference type="PROSITE" id="PS50005">
    <property type="entry name" value="TPR"/>
    <property type="match status" value="1"/>
</dbReference>